<accession>A0A8S4PDP5</accession>
<dbReference type="InterPro" id="IPR013632">
    <property type="entry name" value="Rad51_C"/>
</dbReference>
<gene>
    <name evidence="8" type="ORF">OFUS_LOCUS17474</name>
</gene>
<dbReference type="PANTHER" id="PTHR46487">
    <property type="entry name" value="DNA REPAIR PROTEIN XRCC3"/>
    <property type="match status" value="1"/>
</dbReference>
<dbReference type="GO" id="GO:0000400">
    <property type="term" value="F:four-way junction DNA binding"/>
    <property type="evidence" value="ECO:0007669"/>
    <property type="project" value="TreeGrafter"/>
</dbReference>
<keyword evidence="6" id="KW-0539">Nucleus</keyword>
<organism evidence="8 9">
    <name type="scientific">Owenia fusiformis</name>
    <name type="common">Polychaete worm</name>
    <dbReference type="NCBI Taxonomy" id="6347"/>
    <lineage>
        <taxon>Eukaryota</taxon>
        <taxon>Metazoa</taxon>
        <taxon>Spiralia</taxon>
        <taxon>Lophotrochozoa</taxon>
        <taxon>Annelida</taxon>
        <taxon>Polychaeta</taxon>
        <taxon>Sedentaria</taxon>
        <taxon>Canalipalpata</taxon>
        <taxon>Sabellida</taxon>
        <taxon>Oweniida</taxon>
        <taxon>Oweniidae</taxon>
        <taxon>Owenia</taxon>
    </lineage>
</organism>
<dbReference type="Proteomes" id="UP000749559">
    <property type="component" value="Unassembled WGS sequence"/>
</dbReference>
<dbReference type="GO" id="GO:0005524">
    <property type="term" value="F:ATP binding"/>
    <property type="evidence" value="ECO:0007669"/>
    <property type="project" value="UniProtKB-KW"/>
</dbReference>
<dbReference type="GO" id="GO:0005657">
    <property type="term" value="C:replication fork"/>
    <property type="evidence" value="ECO:0007669"/>
    <property type="project" value="TreeGrafter"/>
</dbReference>
<name>A0A8S4PDP5_OWEFU</name>
<dbReference type="SUPFAM" id="SSF52540">
    <property type="entry name" value="P-loop containing nucleoside triphosphate hydrolases"/>
    <property type="match status" value="1"/>
</dbReference>
<evidence type="ECO:0000256" key="4">
    <source>
        <dbReference type="ARBA" id="ARBA00022840"/>
    </source>
</evidence>
<protein>
    <recommendedName>
        <fullName evidence="7">RecA family profile 1 domain-containing protein</fullName>
    </recommendedName>
</protein>
<keyword evidence="3" id="KW-0227">DNA damage</keyword>
<keyword evidence="5" id="KW-0234">DNA repair</keyword>
<evidence type="ECO:0000313" key="8">
    <source>
        <dbReference type="EMBL" id="CAH1792516.1"/>
    </source>
</evidence>
<dbReference type="CDD" id="cd19491">
    <property type="entry name" value="XRCC3"/>
    <property type="match status" value="1"/>
</dbReference>
<evidence type="ECO:0000259" key="7">
    <source>
        <dbReference type="PROSITE" id="PS50162"/>
    </source>
</evidence>
<proteinExistence type="predicted"/>
<dbReference type="PIRSF" id="PIRSF005856">
    <property type="entry name" value="Rad51"/>
    <property type="match status" value="1"/>
</dbReference>
<dbReference type="GO" id="GO:0071140">
    <property type="term" value="P:resolution of mitotic recombination intermediates"/>
    <property type="evidence" value="ECO:0007669"/>
    <property type="project" value="TreeGrafter"/>
</dbReference>
<dbReference type="InterPro" id="IPR047348">
    <property type="entry name" value="XRCC3-like_C"/>
</dbReference>
<dbReference type="GO" id="GO:0045003">
    <property type="term" value="P:double-strand break repair via synthesis-dependent strand annealing"/>
    <property type="evidence" value="ECO:0007669"/>
    <property type="project" value="TreeGrafter"/>
</dbReference>
<dbReference type="InterPro" id="IPR027417">
    <property type="entry name" value="P-loop_NTPase"/>
</dbReference>
<dbReference type="Gene3D" id="3.40.50.300">
    <property type="entry name" value="P-loop containing nucleotide triphosphate hydrolases"/>
    <property type="match status" value="1"/>
</dbReference>
<dbReference type="GO" id="GO:0140664">
    <property type="term" value="F:ATP-dependent DNA damage sensor activity"/>
    <property type="evidence" value="ECO:0007669"/>
    <property type="project" value="InterPro"/>
</dbReference>
<dbReference type="GO" id="GO:0090656">
    <property type="term" value="P:t-circle formation"/>
    <property type="evidence" value="ECO:0007669"/>
    <property type="project" value="TreeGrafter"/>
</dbReference>
<dbReference type="OrthoDB" id="1861185at2759"/>
<dbReference type="AlphaFoldDB" id="A0A8S4PDP5"/>
<evidence type="ECO:0000256" key="2">
    <source>
        <dbReference type="ARBA" id="ARBA00022741"/>
    </source>
</evidence>
<comment type="caution">
    <text evidence="8">The sequence shown here is derived from an EMBL/GenBank/DDBJ whole genome shotgun (WGS) entry which is preliminary data.</text>
</comment>
<evidence type="ECO:0000256" key="6">
    <source>
        <dbReference type="ARBA" id="ARBA00023242"/>
    </source>
</evidence>
<dbReference type="Pfam" id="PF08423">
    <property type="entry name" value="Rad51"/>
    <property type="match status" value="1"/>
</dbReference>
<reference evidence="8" key="1">
    <citation type="submission" date="2022-03" db="EMBL/GenBank/DDBJ databases">
        <authorList>
            <person name="Martin C."/>
        </authorList>
    </citation>
    <scope>NUCLEOTIDE SEQUENCE</scope>
</reference>
<dbReference type="GO" id="GO:0033065">
    <property type="term" value="C:Rad51C-XRCC3 complex"/>
    <property type="evidence" value="ECO:0007669"/>
    <property type="project" value="TreeGrafter"/>
</dbReference>
<keyword evidence="9" id="KW-1185">Reference proteome</keyword>
<evidence type="ECO:0000256" key="5">
    <source>
        <dbReference type="ARBA" id="ARBA00023204"/>
    </source>
</evidence>
<dbReference type="EMBL" id="CAIIXF020000008">
    <property type="protein sequence ID" value="CAH1792516.1"/>
    <property type="molecule type" value="Genomic_DNA"/>
</dbReference>
<dbReference type="PROSITE" id="PS50162">
    <property type="entry name" value="RECA_2"/>
    <property type="match status" value="1"/>
</dbReference>
<keyword evidence="2" id="KW-0547">Nucleotide-binding</keyword>
<evidence type="ECO:0000256" key="3">
    <source>
        <dbReference type="ARBA" id="ARBA00022763"/>
    </source>
</evidence>
<dbReference type="InterPro" id="IPR020588">
    <property type="entry name" value="RecA_ATP-bd"/>
</dbReference>
<keyword evidence="4" id="KW-0067">ATP-binding</keyword>
<dbReference type="GO" id="GO:0000722">
    <property type="term" value="P:telomere maintenance via recombination"/>
    <property type="evidence" value="ECO:0007669"/>
    <property type="project" value="TreeGrafter"/>
</dbReference>
<evidence type="ECO:0000256" key="1">
    <source>
        <dbReference type="ARBA" id="ARBA00004123"/>
    </source>
</evidence>
<sequence length="339" mass="37601">MNNLDVHPRTISSLKKARITDLTSLLSRSAPDIERATHLSLSDVKAVQREAALAVTRRPLTNALDMYNNVCPQEMRRHTLSLGCKILDGTLQGGFQSQGITEIAGESASGKTQLCMQLCLTVQLPTSQGGLEGGAAYICTEDVFPNKRLVQMIQHFGRTTASKINFGDNIFIEHTSDMDSLWYCLKTRVPALLNRFNIKLIVIDSVAALFRYEYSLNQTFERSKKLSLFGAYLHNLSCKHNIPVVCINQVTENMNGYTTNGAIKKTLPALGLTWSNLVTTRIVLSRTPHTLTVGHSDNSGDCIEKYETPVRAMEIIFDSHLPNNVCHYVIDQEGVKGIS</sequence>
<dbReference type="InterPro" id="IPR016467">
    <property type="entry name" value="DNA_recomb/repair_RecA-like"/>
</dbReference>
<comment type="subcellular location">
    <subcellularLocation>
        <location evidence="1">Nucleus</location>
    </subcellularLocation>
</comment>
<evidence type="ECO:0000313" key="9">
    <source>
        <dbReference type="Proteomes" id="UP000749559"/>
    </source>
</evidence>
<dbReference type="PANTHER" id="PTHR46487:SF1">
    <property type="entry name" value="DNA REPAIR PROTEIN XRCC3"/>
    <property type="match status" value="1"/>
</dbReference>
<feature type="domain" description="RecA family profile 1" evidence="7">
    <location>
        <begin position="76"/>
        <end position="250"/>
    </location>
</feature>